<keyword evidence="3" id="KW-1185">Reference proteome</keyword>
<evidence type="ECO:0008006" key="4">
    <source>
        <dbReference type="Google" id="ProtNLM"/>
    </source>
</evidence>
<evidence type="ECO:0000313" key="3">
    <source>
        <dbReference type="Proteomes" id="UP000278351"/>
    </source>
</evidence>
<evidence type="ECO:0000313" key="2">
    <source>
        <dbReference type="EMBL" id="RPE12107.1"/>
    </source>
</evidence>
<dbReference type="Proteomes" id="UP000278351">
    <property type="component" value="Unassembled WGS sequence"/>
</dbReference>
<proteinExistence type="predicted"/>
<feature type="chain" id="PRO_5018239826" description="Methane oxygenase PmoA" evidence="1">
    <location>
        <begin position="22"/>
        <end position="419"/>
    </location>
</feature>
<name>A0A3N4Q7Q6_9BACT</name>
<dbReference type="AlphaFoldDB" id="A0A3N4Q7Q6"/>
<sequence>MLNPRYCLSLPLLLAAFGAQAQTTVAQITVQTGGYDRYNSPVRYEIGSPGLSDTSGLVLYQLEGKVRRAVPARLQARPAAVEWQLNGHVKAGVTLHYELVREKGAAVPPARDNVTVAKDDSAVTVLAGNKPVLRYYHAVVPPPPGADPAFERSGFIHPAWTPGGKVLTNIHPKDHYHHFGIWNPWTDTQFEGDTVDFWNLKKRSGTVRFKQFYATDGGFRALQEHVAFKKDGKEKVAMNEVLDVAVYASDGETFMWDFTSILRCAGPSPITLNKYRYGGGFAIRGNAAWNNENSAVLTSEGKTRKNADSTHARWIKIAGNLDNGMAGLLILSAPDNFRAPQPVRVWPEKDQQGQVFAMFSPTKDYSWTLEPGKTYTQRYRIITFDEDPTPAQAEAYWNDFAHPVQVSSKRNQKNGSPGR</sequence>
<dbReference type="RefSeq" id="WP_123844519.1">
    <property type="nucleotide sequence ID" value="NZ_RPDH01000001.1"/>
</dbReference>
<dbReference type="EMBL" id="RPDH01000001">
    <property type="protein sequence ID" value="RPE12107.1"/>
    <property type="molecule type" value="Genomic_DNA"/>
</dbReference>
<evidence type="ECO:0000256" key="1">
    <source>
        <dbReference type="SAM" id="SignalP"/>
    </source>
</evidence>
<organism evidence="2 3">
    <name type="scientific">Chitinophaga lutea</name>
    <dbReference type="NCBI Taxonomy" id="2488634"/>
    <lineage>
        <taxon>Bacteria</taxon>
        <taxon>Pseudomonadati</taxon>
        <taxon>Bacteroidota</taxon>
        <taxon>Chitinophagia</taxon>
        <taxon>Chitinophagales</taxon>
        <taxon>Chitinophagaceae</taxon>
        <taxon>Chitinophaga</taxon>
    </lineage>
</organism>
<dbReference type="Pfam" id="PF14100">
    <property type="entry name" value="DUF6807"/>
    <property type="match status" value="1"/>
</dbReference>
<protein>
    <recommendedName>
        <fullName evidence="4">Methane oxygenase PmoA</fullName>
    </recommendedName>
</protein>
<accession>A0A3N4Q7Q6</accession>
<feature type="signal peptide" evidence="1">
    <location>
        <begin position="1"/>
        <end position="21"/>
    </location>
</feature>
<gene>
    <name evidence="2" type="ORF">EGT74_00680</name>
</gene>
<reference evidence="2 3" key="1">
    <citation type="submission" date="2018-11" db="EMBL/GenBank/DDBJ databases">
        <title>Chitinophaga lutea sp.nov., isolate from arsenic contaminated soil.</title>
        <authorList>
            <person name="Zong Y."/>
        </authorList>
    </citation>
    <scope>NUCLEOTIDE SEQUENCE [LARGE SCALE GENOMIC DNA]</scope>
    <source>
        <strain evidence="2 3">ZY74</strain>
    </source>
</reference>
<dbReference type="OrthoDB" id="2540540at2"/>
<dbReference type="InterPro" id="IPR029475">
    <property type="entry name" value="DUF6807"/>
</dbReference>
<keyword evidence="1" id="KW-0732">Signal</keyword>
<comment type="caution">
    <text evidence="2">The sequence shown here is derived from an EMBL/GenBank/DDBJ whole genome shotgun (WGS) entry which is preliminary data.</text>
</comment>